<dbReference type="AlphaFoldDB" id="A0A8S4N2F6"/>
<evidence type="ECO:0000259" key="2">
    <source>
        <dbReference type="PROSITE" id="PS50041"/>
    </source>
</evidence>
<keyword evidence="5" id="KW-1185">Reference proteome</keyword>
<reference evidence="4" key="1">
    <citation type="submission" date="2022-03" db="EMBL/GenBank/DDBJ databases">
        <authorList>
            <person name="Martin C."/>
        </authorList>
    </citation>
    <scope>NUCLEOTIDE SEQUENCE</scope>
</reference>
<feature type="chain" id="PRO_5035933329" description="C-type lectin" evidence="1">
    <location>
        <begin position="25"/>
        <end position="507"/>
    </location>
</feature>
<evidence type="ECO:0000313" key="4">
    <source>
        <dbReference type="EMBL" id="CAH1775255.1"/>
    </source>
</evidence>
<dbReference type="InterPro" id="IPR016186">
    <property type="entry name" value="C-type_lectin-like/link_sf"/>
</dbReference>
<evidence type="ECO:0000256" key="1">
    <source>
        <dbReference type="SAM" id="SignalP"/>
    </source>
</evidence>
<feature type="domain" description="Apple" evidence="3">
    <location>
        <begin position="422"/>
        <end position="506"/>
    </location>
</feature>
<proteinExistence type="predicted"/>
<comment type="caution">
    <text evidence="4">The sequence shown here is derived from an EMBL/GenBank/DDBJ whole genome shotgun (WGS) entry which is preliminary data.</text>
</comment>
<dbReference type="PROSITE" id="PS50041">
    <property type="entry name" value="C_TYPE_LECTIN_2"/>
    <property type="match status" value="1"/>
</dbReference>
<feature type="domain" description="C-type lectin" evidence="2">
    <location>
        <begin position="140"/>
        <end position="257"/>
    </location>
</feature>
<dbReference type="InterPro" id="IPR006583">
    <property type="entry name" value="PAN-3_domain"/>
</dbReference>
<dbReference type="Gene3D" id="3.10.100.10">
    <property type="entry name" value="Mannose-Binding Protein A, subunit A"/>
    <property type="match status" value="1"/>
</dbReference>
<dbReference type="SUPFAM" id="SSF56436">
    <property type="entry name" value="C-type lectin-like"/>
    <property type="match status" value="1"/>
</dbReference>
<dbReference type="SMART" id="SM00034">
    <property type="entry name" value="CLECT"/>
    <property type="match status" value="1"/>
</dbReference>
<feature type="domain" description="Apple" evidence="3">
    <location>
        <begin position="36"/>
        <end position="125"/>
    </location>
</feature>
<gene>
    <name evidence="4" type="ORF">OFUS_LOCUS2583</name>
</gene>
<keyword evidence="1" id="KW-0732">Signal</keyword>
<evidence type="ECO:0008006" key="6">
    <source>
        <dbReference type="Google" id="ProtNLM"/>
    </source>
</evidence>
<dbReference type="InterPro" id="IPR001304">
    <property type="entry name" value="C-type_lectin-like"/>
</dbReference>
<feature type="signal peptide" evidence="1">
    <location>
        <begin position="1"/>
        <end position="24"/>
    </location>
</feature>
<accession>A0A8S4N2F6</accession>
<name>A0A8S4N2F6_OWEFU</name>
<dbReference type="Proteomes" id="UP000749559">
    <property type="component" value="Unassembled WGS sequence"/>
</dbReference>
<organism evidence="4 5">
    <name type="scientific">Owenia fusiformis</name>
    <name type="common">Polychaete worm</name>
    <dbReference type="NCBI Taxonomy" id="6347"/>
    <lineage>
        <taxon>Eukaryota</taxon>
        <taxon>Metazoa</taxon>
        <taxon>Spiralia</taxon>
        <taxon>Lophotrochozoa</taxon>
        <taxon>Annelida</taxon>
        <taxon>Polychaeta</taxon>
        <taxon>Sedentaria</taxon>
        <taxon>Canalipalpata</taxon>
        <taxon>Sabellida</taxon>
        <taxon>Oweniida</taxon>
        <taxon>Oweniidae</taxon>
        <taxon>Owenia</taxon>
    </lineage>
</organism>
<dbReference type="EMBL" id="CAIIXF020000001">
    <property type="protein sequence ID" value="CAH1775255.1"/>
    <property type="molecule type" value="Genomic_DNA"/>
</dbReference>
<dbReference type="InterPro" id="IPR016187">
    <property type="entry name" value="CTDL_fold"/>
</dbReference>
<protein>
    <recommendedName>
        <fullName evidence="6">C-type lectin</fullName>
    </recommendedName>
</protein>
<evidence type="ECO:0000259" key="3">
    <source>
        <dbReference type="PROSITE" id="PS50948"/>
    </source>
</evidence>
<dbReference type="Pfam" id="PF08277">
    <property type="entry name" value="PAN_3"/>
    <property type="match status" value="1"/>
</dbReference>
<dbReference type="InterPro" id="IPR003609">
    <property type="entry name" value="Pan_app"/>
</dbReference>
<dbReference type="CDD" id="cd00037">
    <property type="entry name" value="CLECT"/>
    <property type="match status" value="1"/>
</dbReference>
<dbReference type="Pfam" id="PF00059">
    <property type="entry name" value="Lectin_C"/>
    <property type="match status" value="1"/>
</dbReference>
<dbReference type="SUPFAM" id="SSF57414">
    <property type="entry name" value="Hairpin loop containing domain-like"/>
    <property type="match status" value="1"/>
</dbReference>
<dbReference type="OrthoDB" id="6046583at2759"/>
<sequence>MAPPEMFSIATVLVLHAWIAGVSSTCPVSPQSNCKCYDESWALTLGDGFAHATKQQCMGSLGQSEAFGSRDSLSTCITVCAASAAGCKSVNYNFKSKNCIGWPSQVCAIDTITYDTFEYYYTPSVGINTNIETYVAHTVAENTCYWVSSASDVRSYSDAQVQCQNLGGQLAELNTEDKVIFLKHNAPTNIGAAGNMWIGLSNDPSVHSALAWNDASSPGYLNWGVNEPGLASYCVNIDQDLLWYAAPCSSQMRYVCELTDSQCRMGSLTSNDVSSVNKAAQSLNKYDCLNKCFLDSNCQVAQYSLIYMTCHWAYFGAPFTLGVGMADEVQLKTCPIVSTDAPTSNSTSASTDASTTVSTVVSTVSSTSSSTNAPPITSTDTPTAAPTIASTVASTVVSTVSSSHSSTDASTISSTVVSRINCVHMFNQGRDAYFNVQNGFKLIGHVLLSMSSQSKMNCCVFCLQNALCMSVNYDSSNKVCELLDSRADVSDLTASGSDWSFAAYVCS</sequence>
<dbReference type="Pfam" id="PF00024">
    <property type="entry name" value="PAN_1"/>
    <property type="match status" value="1"/>
</dbReference>
<evidence type="ECO:0000313" key="5">
    <source>
        <dbReference type="Proteomes" id="UP000749559"/>
    </source>
</evidence>
<dbReference type="PROSITE" id="PS50948">
    <property type="entry name" value="PAN"/>
    <property type="match status" value="2"/>
</dbReference>